<dbReference type="EMBL" id="JACHBR010000001">
    <property type="protein sequence ID" value="MBB5625654.1"/>
    <property type="molecule type" value="Genomic_DNA"/>
</dbReference>
<evidence type="ECO:0000256" key="2">
    <source>
        <dbReference type="ARBA" id="ARBA00005628"/>
    </source>
</evidence>
<keyword evidence="5 9" id="KW-0378">Hydrolase</keyword>
<feature type="region of interest" description="Disordered" evidence="8">
    <location>
        <begin position="173"/>
        <end position="218"/>
    </location>
</feature>
<keyword evidence="10" id="KW-1185">Reference proteome</keyword>
<dbReference type="SUPFAM" id="SSF56784">
    <property type="entry name" value="HAD-like"/>
    <property type="match status" value="1"/>
</dbReference>
<evidence type="ECO:0000256" key="5">
    <source>
        <dbReference type="ARBA" id="ARBA00022801"/>
    </source>
</evidence>
<evidence type="ECO:0000256" key="4">
    <source>
        <dbReference type="ARBA" id="ARBA00022723"/>
    </source>
</evidence>
<evidence type="ECO:0000256" key="7">
    <source>
        <dbReference type="ARBA" id="ARBA00031828"/>
    </source>
</evidence>
<dbReference type="Proteomes" id="UP000588112">
    <property type="component" value="Unassembled WGS sequence"/>
</dbReference>
<reference evidence="9 10" key="1">
    <citation type="submission" date="2020-08" db="EMBL/GenBank/DDBJ databases">
        <title>Sequencing the genomes of 1000 actinobacteria strains.</title>
        <authorList>
            <person name="Klenk H.-P."/>
        </authorList>
    </citation>
    <scope>NUCLEOTIDE SEQUENCE [LARGE SCALE GENOMIC DNA]</scope>
    <source>
        <strain evidence="9 10">DSM 45790</strain>
    </source>
</reference>
<comment type="caution">
    <text evidence="9">The sequence shown here is derived from an EMBL/GenBank/DDBJ whole genome shotgun (WGS) entry which is preliminary data.</text>
</comment>
<dbReference type="PANTHER" id="PTHR42891:SF1">
    <property type="entry name" value="D-GLYCERO-BETA-D-MANNO-HEPTOSE-1,7-BISPHOSPHATE 7-PHOSPHATASE"/>
    <property type="match status" value="1"/>
</dbReference>
<evidence type="ECO:0000256" key="8">
    <source>
        <dbReference type="SAM" id="MobiDB-lite"/>
    </source>
</evidence>
<dbReference type="Pfam" id="PF13242">
    <property type="entry name" value="Hydrolase_like"/>
    <property type="match status" value="1"/>
</dbReference>
<comment type="similarity">
    <text evidence="2">Belongs to the GmhB family.</text>
</comment>
<protein>
    <recommendedName>
        <fullName evidence="7">D,D-heptose 1,7-bisphosphate phosphatase</fullName>
    </recommendedName>
</protein>
<evidence type="ECO:0000256" key="3">
    <source>
        <dbReference type="ARBA" id="ARBA00022490"/>
    </source>
</evidence>
<name>A0A7W8Z1D8_9ACTN</name>
<dbReference type="GO" id="GO:0005737">
    <property type="term" value="C:cytoplasm"/>
    <property type="evidence" value="ECO:0007669"/>
    <property type="project" value="UniProtKB-SubCell"/>
</dbReference>
<evidence type="ECO:0000256" key="6">
    <source>
        <dbReference type="ARBA" id="ARBA00023277"/>
    </source>
</evidence>
<dbReference type="InterPro" id="IPR023214">
    <property type="entry name" value="HAD_sf"/>
</dbReference>
<sequence length="292" mass="30411">MGVDLPAAVLFDRDGTLVKDVPYNTDPARVEPMPGARAALDRLRAASVPVGVVTNQSGIAKGLITPAQLDAVNRRVEDLLGPFAIWAVCPHDDGDGCPCRKPAPGLILRAAAVLGIAPRDCVLIGDIARDTRAAHAAGARGILVPTPETLPAEVTSATEVAADLPLAVEMALTPRPTPAPPTCPPCPDRKTATGHPSRPPMTATLGPPPSPDEHDLAGRHPCADAAAVLDRPRFPDEQGFAGHSPSPCAEDIPDVVDPVTGRAEPGSRRRAVRAEASRRRTAFRSSRSPGHA</sequence>
<accession>A0A7W8Z1D8</accession>
<dbReference type="InterPro" id="IPR006543">
    <property type="entry name" value="Histidinol-phos"/>
</dbReference>
<evidence type="ECO:0000256" key="1">
    <source>
        <dbReference type="ARBA" id="ARBA00004496"/>
    </source>
</evidence>
<dbReference type="NCBIfam" id="TIGR01656">
    <property type="entry name" value="Histidinol-ppas"/>
    <property type="match status" value="1"/>
</dbReference>
<dbReference type="InterPro" id="IPR036412">
    <property type="entry name" value="HAD-like_sf"/>
</dbReference>
<dbReference type="PANTHER" id="PTHR42891">
    <property type="entry name" value="D-GLYCERO-BETA-D-MANNO-HEPTOSE-1,7-BISPHOSPHATE 7-PHOSPHATASE"/>
    <property type="match status" value="1"/>
</dbReference>
<dbReference type="GO" id="GO:0005975">
    <property type="term" value="P:carbohydrate metabolic process"/>
    <property type="evidence" value="ECO:0007669"/>
    <property type="project" value="InterPro"/>
</dbReference>
<dbReference type="GO" id="GO:0016791">
    <property type="term" value="F:phosphatase activity"/>
    <property type="evidence" value="ECO:0007669"/>
    <property type="project" value="InterPro"/>
</dbReference>
<dbReference type="Gene3D" id="3.40.50.1000">
    <property type="entry name" value="HAD superfamily/HAD-like"/>
    <property type="match status" value="1"/>
</dbReference>
<keyword evidence="4" id="KW-0479">Metal-binding</keyword>
<feature type="compositionally biased region" description="Low complexity" evidence="8">
    <location>
        <begin position="283"/>
        <end position="292"/>
    </location>
</feature>
<keyword evidence="3" id="KW-0963">Cytoplasm</keyword>
<organism evidence="9 10">
    <name type="scientific">Sphaerisporangium krabiense</name>
    <dbReference type="NCBI Taxonomy" id="763782"/>
    <lineage>
        <taxon>Bacteria</taxon>
        <taxon>Bacillati</taxon>
        <taxon>Actinomycetota</taxon>
        <taxon>Actinomycetes</taxon>
        <taxon>Streptosporangiales</taxon>
        <taxon>Streptosporangiaceae</taxon>
        <taxon>Sphaerisporangium</taxon>
    </lineage>
</organism>
<dbReference type="InterPro" id="IPR004446">
    <property type="entry name" value="Heptose_bisP_phosphatase"/>
</dbReference>
<evidence type="ECO:0000313" key="9">
    <source>
        <dbReference type="EMBL" id="MBB5625654.1"/>
    </source>
</evidence>
<dbReference type="NCBIfam" id="TIGR01662">
    <property type="entry name" value="HAD-SF-IIIA"/>
    <property type="match status" value="1"/>
</dbReference>
<evidence type="ECO:0000313" key="10">
    <source>
        <dbReference type="Proteomes" id="UP000588112"/>
    </source>
</evidence>
<gene>
    <name evidence="9" type="ORF">BJ981_001353</name>
</gene>
<dbReference type="RefSeq" id="WP_184609039.1">
    <property type="nucleotide sequence ID" value="NZ_BOOS01000024.1"/>
</dbReference>
<dbReference type="AlphaFoldDB" id="A0A7W8Z1D8"/>
<dbReference type="InterPro" id="IPR006549">
    <property type="entry name" value="HAD-SF_hydro_IIIA"/>
</dbReference>
<dbReference type="GO" id="GO:0046872">
    <property type="term" value="F:metal ion binding"/>
    <property type="evidence" value="ECO:0007669"/>
    <property type="project" value="UniProtKB-KW"/>
</dbReference>
<feature type="region of interest" description="Disordered" evidence="8">
    <location>
        <begin position="230"/>
        <end position="292"/>
    </location>
</feature>
<comment type="subcellular location">
    <subcellularLocation>
        <location evidence="1">Cytoplasm</location>
    </subcellularLocation>
</comment>
<keyword evidence="6" id="KW-0119">Carbohydrate metabolism</keyword>
<proteinExistence type="inferred from homology"/>
<feature type="compositionally biased region" description="Pro residues" evidence="8">
    <location>
        <begin position="175"/>
        <end position="186"/>
    </location>
</feature>